<organism evidence="1">
    <name type="scientific">marine sediment metagenome</name>
    <dbReference type="NCBI Taxonomy" id="412755"/>
    <lineage>
        <taxon>unclassified sequences</taxon>
        <taxon>metagenomes</taxon>
        <taxon>ecological metagenomes</taxon>
    </lineage>
</organism>
<protein>
    <submittedName>
        <fullName evidence="1">Uncharacterized protein</fullName>
    </submittedName>
</protein>
<dbReference type="AlphaFoldDB" id="A0A0F9U4D4"/>
<proteinExistence type="predicted"/>
<name>A0A0F9U4D4_9ZZZZ</name>
<evidence type="ECO:0000313" key="1">
    <source>
        <dbReference type="EMBL" id="KKN88100.1"/>
    </source>
</evidence>
<comment type="caution">
    <text evidence="1">The sequence shown here is derived from an EMBL/GenBank/DDBJ whole genome shotgun (WGS) entry which is preliminary data.</text>
</comment>
<dbReference type="EMBL" id="LAZR01000131">
    <property type="protein sequence ID" value="KKN88100.1"/>
    <property type="molecule type" value="Genomic_DNA"/>
</dbReference>
<sequence>MTLAELVRQLEAIENGNLVVRVWMPDGSGSRDVTSVDFDDYPVYEQVGSKKKVKQVTLYLE</sequence>
<gene>
    <name evidence="1" type="ORF">LCGC14_0251720</name>
</gene>
<reference evidence="1" key="1">
    <citation type="journal article" date="2015" name="Nature">
        <title>Complex archaea that bridge the gap between prokaryotes and eukaryotes.</title>
        <authorList>
            <person name="Spang A."/>
            <person name="Saw J.H."/>
            <person name="Jorgensen S.L."/>
            <person name="Zaremba-Niedzwiedzka K."/>
            <person name="Martijn J."/>
            <person name="Lind A.E."/>
            <person name="van Eijk R."/>
            <person name="Schleper C."/>
            <person name="Guy L."/>
            <person name="Ettema T.J."/>
        </authorList>
    </citation>
    <scope>NUCLEOTIDE SEQUENCE</scope>
</reference>
<accession>A0A0F9U4D4</accession>